<evidence type="ECO:0000313" key="3">
    <source>
        <dbReference type="Proteomes" id="UP001367676"/>
    </source>
</evidence>
<dbReference type="Proteomes" id="UP001367676">
    <property type="component" value="Unassembled WGS sequence"/>
</dbReference>
<sequence>MFREEHNFVDRYFESLDFLQKNSPSMCSKEHDLTNSPDYDATDEDKRSWSQLHGSGWGKRSWRDLQSSGWGKRSWKDLSGSGWGKRGWQDLQTSGWGKRGWQDLQASGWGKRGWDNLQSSGWGKRGWKNLQTSGWGKRSWKDSQNPFGITDQSDLSDNSEDYVDIDGLEDSLDEVKRAWNKLKSTWGKRDSKDWASMKGAWGKRDPAWHNLKGLWGKRSLDNYSDTKNQDLQVHDNYTSPCHSMIKFKLQLAADRKSQFPTIKKKVKDLHDFIFPLSELSKKHQNSVNNKSDVGDLDLEE</sequence>
<protein>
    <submittedName>
        <fullName evidence="2">Uncharacterized protein</fullName>
    </submittedName>
</protein>
<evidence type="ECO:0000313" key="2">
    <source>
        <dbReference type="EMBL" id="KAK7604632.1"/>
    </source>
</evidence>
<name>A0AAN9TVQ1_9HEMI</name>
<feature type="compositionally biased region" description="Polar residues" evidence="1">
    <location>
        <begin position="142"/>
        <end position="153"/>
    </location>
</feature>
<evidence type="ECO:0000256" key="1">
    <source>
        <dbReference type="SAM" id="MobiDB-lite"/>
    </source>
</evidence>
<organism evidence="2 3">
    <name type="scientific">Parthenolecanium corni</name>
    <dbReference type="NCBI Taxonomy" id="536013"/>
    <lineage>
        <taxon>Eukaryota</taxon>
        <taxon>Metazoa</taxon>
        <taxon>Ecdysozoa</taxon>
        <taxon>Arthropoda</taxon>
        <taxon>Hexapoda</taxon>
        <taxon>Insecta</taxon>
        <taxon>Pterygota</taxon>
        <taxon>Neoptera</taxon>
        <taxon>Paraneoptera</taxon>
        <taxon>Hemiptera</taxon>
        <taxon>Sternorrhyncha</taxon>
        <taxon>Coccoidea</taxon>
        <taxon>Coccidae</taxon>
        <taxon>Parthenolecanium</taxon>
    </lineage>
</organism>
<feature type="region of interest" description="Disordered" evidence="1">
    <location>
        <begin position="281"/>
        <end position="300"/>
    </location>
</feature>
<keyword evidence="3" id="KW-1185">Reference proteome</keyword>
<gene>
    <name evidence="2" type="ORF">V9T40_005818</name>
</gene>
<reference evidence="2 3" key="1">
    <citation type="submission" date="2024-03" db="EMBL/GenBank/DDBJ databases">
        <title>Adaptation during the transition from Ophiocordyceps entomopathogen to insect associate is accompanied by gene loss and intensified selection.</title>
        <authorList>
            <person name="Ward C.M."/>
            <person name="Onetto C.A."/>
            <person name="Borneman A.R."/>
        </authorList>
    </citation>
    <scope>NUCLEOTIDE SEQUENCE [LARGE SCALE GENOMIC DNA]</scope>
    <source>
        <strain evidence="2">AWRI1</strain>
        <tissue evidence="2">Single Adult Female</tissue>
    </source>
</reference>
<feature type="region of interest" description="Disordered" evidence="1">
    <location>
        <begin position="25"/>
        <end position="73"/>
    </location>
</feature>
<feature type="region of interest" description="Disordered" evidence="1">
    <location>
        <begin position="133"/>
        <end position="153"/>
    </location>
</feature>
<proteinExistence type="predicted"/>
<dbReference type="EMBL" id="JBBCAQ010000003">
    <property type="protein sequence ID" value="KAK7604632.1"/>
    <property type="molecule type" value="Genomic_DNA"/>
</dbReference>
<comment type="caution">
    <text evidence="2">The sequence shown here is derived from an EMBL/GenBank/DDBJ whole genome shotgun (WGS) entry which is preliminary data.</text>
</comment>
<accession>A0AAN9TVQ1</accession>
<dbReference type="AlphaFoldDB" id="A0AAN9TVQ1"/>